<evidence type="ECO:0000259" key="12">
    <source>
        <dbReference type="PROSITE" id="PS50089"/>
    </source>
</evidence>
<evidence type="ECO:0000256" key="11">
    <source>
        <dbReference type="RuleBase" id="RU369090"/>
    </source>
</evidence>
<dbReference type="PANTHER" id="PTHR12313">
    <property type="entry name" value="E3 UBIQUITIN-PROTEIN LIGASE RNF5-RELATED"/>
    <property type="match status" value="1"/>
</dbReference>
<reference evidence="13 14" key="1">
    <citation type="journal article" date="2022" name="G3 (Bethesda)">
        <title>Whole-genome sequence and methylome profiling of the almond [Prunus dulcis (Mill.) D.A. Webb] cultivar 'Nonpareil'.</title>
        <authorList>
            <person name="D'Amico-Willman K.M."/>
            <person name="Ouma W.Z."/>
            <person name="Meulia T."/>
            <person name="Sideli G.M."/>
            <person name="Gradziel T.M."/>
            <person name="Fresnedo-Ramirez J."/>
        </authorList>
    </citation>
    <scope>NUCLEOTIDE SEQUENCE [LARGE SCALE GENOMIC DNA]</scope>
    <source>
        <strain evidence="13">Clone GOH B32 T37-40</strain>
    </source>
</reference>
<evidence type="ECO:0000256" key="10">
    <source>
        <dbReference type="PROSITE-ProRule" id="PRU00175"/>
    </source>
</evidence>
<dbReference type="Gene3D" id="3.30.40.10">
    <property type="entry name" value="Zinc/RING finger domain, C3HC4 (zinc finger)"/>
    <property type="match status" value="1"/>
</dbReference>
<evidence type="ECO:0000256" key="1">
    <source>
        <dbReference type="ARBA" id="ARBA00000900"/>
    </source>
</evidence>
<comment type="function">
    <text evidence="11">E3 ubiquitin-protein ligase.</text>
</comment>
<dbReference type="InterPro" id="IPR017907">
    <property type="entry name" value="Znf_RING_CS"/>
</dbReference>
<evidence type="ECO:0000256" key="2">
    <source>
        <dbReference type="ARBA" id="ARBA00004308"/>
    </source>
</evidence>
<keyword evidence="4 11" id="KW-0808">Transferase</keyword>
<evidence type="ECO:0000256" key="8">
    <source>
        <dbReference type="ARBA" id="ARBA00022833"/>
    </source>
</evidence>
<dbReference type="PROSITE" id="PS50089">
    <property type="entry name" value="ZF_RING_2"/>
    <property type="match status" value="1"/>
</dbReference>
<evidence type="ECO:0000256" key="6">
    <source>
        <dbReference type="ARBA" id="ARBA00022771"/>
    </source>
</evidence>
<keyword evidence="7 11" id="KW-0833">Ubl conjugation pathway</keyword>
<dbReference type="GO" id="GO:0005789">
    <property type="term" value="C:endoplasmic reticulum membrane"/>
    <property type="evidence" value="ECO:0007669"/>
    <property type="project" value="UniProtKB-SubCell"/>
</dbReference>
<dbReference type="SUPFAM" id="SSF57850">
    <property type="entry name" value="RING/U-box"/>
    <property type="match status" value="1"/>
</dbReference>
<comment type="caution">
    <text evidence="13">The sequence shown here is derived from an EMBL/GenBank/DDBJ whole genome shotgun (WGS) entry which is preliminary data.</text>
</comment>
<feature type="domain" description="RING-type" evidence="12">
    <location>
        <begin position="111"/>
        <end position="152"/>
    </location>
</feature>
<organism evidence="13 14">
    <name type="scientific">Prunus dulcis</name>
    <name type="common">Almond</name>
    <name type="synonym">Amygdalus dulcis</name>
    <dbReference type="NCBI Taxonomy" id="3755"/>
    <lineage>
        <taxon>Eukaryota</taxon>
        <taxon>Viridiplantae</taxon>
        <taxon>Streptophyta</taxon>
        <taxon>Embryophyta</taxon>
        <taxon>Tracheophyta</taxon>
        <taxon>Spermatophyta</taxon>
        <taxon>Magnoliopsida</taxon>
        <taxon>eudicotyledons</taxon>
        <taxon>Gunneridae</taxon>
        <taxon>Pentapetalae</taxon>
        <taxon>rosids</taxon>
        <taxon>fabids</taxon>
        <taxon>Rosales</taxon>
        <taxon>Rosaceae</taxon>
        <taxon>Amygdaloideae</taxon>
        <taxon>Amygdaleae</taxon>
        <taxon>Prunus</taxon>
    </lineage>
</organism>
<name>A0AAD4UT52_PRUDU</name>
<dbReference type="GO" id="GO:0008270">
    <property type="term" value="F:zinc ion binding"/>
    <property type="evidence" value="ECO:0007669"/>
    <property type="project" value="UniProtKB-KW"/>
</dbReference>
<dbReference type="SMART" id="SM00184">
    <property type="entry name" value="RING"/>
    <property type="match status" value="1"/>
</dbReference>
<keyword evidence="5 11" id="KW-0479">Metal-binding</keyword>
<dbReference type="InterPro" id="IPR045103">
    <property type="entry name" value="RNF5/RNF185-like"/>
</dbReference>
<comment type="pathway">
    <text evidence="3 11">Protein modification; protein ubiquitination.</text>
</comment>
<keyword evidence="9" id="KW-0472">Membrane</keyword>
<comment type="domain">
    <text evidence="11">The RING-type zinc finger domain is responsible for E3 ligase activity.</text>
</comment>
<dbReference type="InterPro" id="IPR018957">
    <property type="entry name" value="Znf_C3HC4_RING-type"/>
</dbReference>
<gene>
    <name evidence="13" type="ORF">L3X38_041487</name>
</gene>
<dbReference type="EMBL" id="JAJFAZ020000008">
    <property type="protein sequence ID" value="KAI5312314.1"/>
    <property type="molecule type" value="Genomic_DNA"/>
</dbReference>
<comment type="subcellular location">
    <subcellularLocation>
        <location evidence="2">Endomembrane system</location>
    </subcellularLocation>
    <subcellularLocation>
        <location evidence="11">Endoplasmic reticulum membrane</location>
        <topology evidence="11">Single-pass type IV membrane protein</topology>
    </subcellularLocation>
</comment>
<evidence type="ECO:0000256" key="3">
    <source>
        <dbReference type="ARBA" id="ARBA00004906"/>
    </source>
</evidence>
<evidence type="ECO:0000256" key="5">
    <source>
        <dbReference type="ARBA" id="ARBA00022723"/>
    </source>
</evidence>
<keyword evidence="6 10" id="KW-0863">Zinc-finger</keyword>
<dbReference type="EC" id="2.3.2.27" evidence="11"/>
<dbReference type="Pfam" id="PF00097">
    <property type="entry name" value="zf-C3HC4"/>
    <property type="match status" value="1"/>
</dbReference>
<evidence type="ECO:0000256" key="4">
    <source>
        <dbReference type="ARBA" id="ARBA00022679"/>
    </source>
</evidence>
<dbReference type="AlphaFoldDB" id="A0AAD4UT52"/>
<evidence type="ECO:0000256" key="7">
    <source>
        <dbReference type="ARBA" id="ARBA00022786"/>
    </source>
</evidence>
<evidence type="ECO:0000313" key="14">
    <source>
        <dbReference type="Proteomes" id="UP001054821"/>
    </source>
</evidence>
<keyword evidence="11" id="KW-0256">Endoplasmic reticulum</keyword>
<proteinExistence type="predicted"/>
<evidence type="ECO:0000313" key="13">
    <source>
        <dbReference type="EMBL" id="KAI5312314.1"/>
    </source>
</evidence>
<keyword evidence="8 11" id="KW-0862">Zinc</keyword>
<dbReference type="PROSITE" id="PS00518">
    <property type="entry name" value="ZF_RING_1"/>
    <property type="match status" value="1"/>
</dbReference>
<dbReference type="InterPro" id="IPR001841">
    <property type="entry name" value="Znf_RING"/>
</dbReference>
<comment type="catalytic activity">
    <reaction evidence="1 11">
        <text>S-ubiquitinyl-[E2 ubiquitin-conjugating enzyme]-L-cysteine + [acceptor protein]-L-lysine = [E2 ubiquitin-conjugating enzyme]-L-cysteine + N(6)-ubiquitinyl-[acceptor protein]-L-lysine.</text>
        <dbReference type="EC" id="2.3.2.27"/>
    </reaction>
</comment>
<dbReference type="Proteomes" id="UP001054821">
    <property type="component" value="Chromosome 8"/>
</dbReference>
<dbReference type="GO" id="GO:0061630">
    <property type="term" value="F:ubiquitin protein ligase activity"/>
    <property type="evidence" value="ECO:0007669"/>
    <property type="project" value="UniProtKB-UniRule"/>
</dbReference>
<dbReference type="GO" id="GO:0006511">
    <property type="term" value="P:ubiquitin-dependent protein catabolic process"/>
    <property type="evidence" value="ECO:0007669"/>
    <property type="project" value="UniProtKB-UniRule"/>
</dbReference>
<accession>A0AAD4UT52</accession>
<protein>
    <recommendedName>
        <fullName evidence="11">E3 ubiquitin-protein ligase RMA</fullName>
        <ecNumber evidence="11">2.3.2.27</ecNumber>
    </recommendedName>
    <alternativeName>
        <fullName evidence="11">Protein RING membrane-anchor</fullName>
    </alternativeName>
    <alternativeName>
        <fullName evidence="11">RING-type E3 ubiquitin transferase RMA</fullName>
    </alternativeName>
</protein>
<sequence>MASNNNETHKPRMRVMMPREVFHFTIPKPEEYEHMDEEDVISESDDDFSCSSVHSMCDSCVTYETEHDHEIYGPQSDNLSSTHHQDHDHEYEEIYGPEPPSPPRCAAYFDCKLCLKMATEPVVTPCGHLYCGDCLDKWLHFFTSHMECPVCHSKVFDSSIVPIKPTPGVYYKSEPFQILFINYGMLKGQFSAAAEAASDEDAAVLGSWLMNSEVNNFNQRFEPLPLRIDFEYPKPPLAVRQVEAQGEDSELEGLSQVVIPKVLRSDGMEIGLLDMKLLCFKVKASDHRSIVLDRAIKNDPTIGSGPN</sequence>
<dbReference type="InterPro" id="IPR013083">
    <property type="entry name" value="Znf_RING/FYVE/PHD"/>
</dbReference>
<keyword evidence="14" id="KW-1185">Reference proteome</keyword>
<evidence type="ECO:0000256" key="9">
    <source>
        <dbReference type="ARBA" id="ARBA00023136"/>
    </source>
</evidence>